<dbReference type="EMBL" id="BGPR01001066">
    <property type="protein sequence ID" value="GBM44448.1"/>
    <property type="molecule type" value="Genomic_DNA"/>
</dbReference>
<feature type="compositionally biased region" description="Polar residues" evidence="1">
    <location>
        <begin position="12"/>
        <end position="21"/>
    </location>
</feature>
<proteinExistence type="predicted"/>
<evidence type="ECO:0000313" key="2">
    <source>
        <dbReference type="EMBL" id="GBM44448.1"/>
    </source>
</evidence>
<evidence type="ECO:0000313" key="3">
    <source>
        <dbReference type="Proteomes" id="UP000499080"/>
    </source>
</evidence>
<comment type="caution">
    <text evidence="2">The sequence shown here is derived from an EMBL/GenBank/DDBJ whole genome shotgun (WGS) entry which is preliminary data.</text>
</comment>
<gene>
    <name evidence="2" type="ORF">AVEN_184668_1</name>
</gene>
<protein>
    <submittedName>
        <fullName evidence="2">Uncharacterized protein</fullName>
    </submittedName>
</protein>
<sequence length="109" mass="11739">MEVPGSLRHVTSGVTSATRQKSNARHLPEGRGIKRIELDKERKGKKINNSGGREAMSAIRGRRIDAGGGALCGCKGAEGRPPSLRPNCHSAQFILNPHCRAKHRPHVCG</sequence>
<accession>A0A4Y2FVN7</accession>
<reference evidence="2 3" key="1">
    <citation type="journal article" date="2019" name="Sci. Rep.">
        <title>Orb-weaving spider Araneus ventricosus genome elucidates the spidroin gene catalogue.</title>
        <authorList>
            <person name="Kono N."/>
            <person name="Nakamura H."/>
            <person name="Ohtoshi R."/>
            <person name="Moran D.A.P."/>
            <person name="Shinohara A."/>
            <person name="Yoshida Y."/>
            <person name="Fujiwara M."/>
            <person name="Mori M."/>
            <person name="Tomita M."/>
            <person name="Arakawa K."/>
        </authorList>
    </citation>
    <scope>NUCLEOTIDE SEQUENCE [LARGE SCALE GENOMIC DNA]</scope>
</reference>
<feature type="compositionally biased region" description="Basic and acidic residues" evidence="1">
    <location>
        <begin position="26"/>
        <end position="35"/>
    </location>
</feature>
<dbReference type="Proteomes" id="UP000499080">
    <property type="component" value="Unassembled WGS sequence"/>
</dbReference>
<keyword evidence="3" id="KW-1185">Reference proteome</keyword>
<dbReference type="OrthoDB" id="10525207at2759"/>
<dbReference type="AlphaFoldDB" id="A0A4Y2FVN7"/>
<name>A0A4Y2FVN7_ARAVE</name>
<organism evidence="2 3">
    <name type="scientific">Araneus ventricosus</name>
    <name type="common">Orbweaver spider</name>
    <name type="synonym">Epeira ventricosa</name>
    <dbReference type="NCBI Taxonomy" id="182803"/>
    <lineage>
        <taxon>Eukaryota</taxon>
        <taxon>Metazoa</taxon>
        <taxon>Ecdysozoa</taxon>
        <taxon>Arthropoda</taxon>
        <taxon>Chelicerata</taxon>
        <taxon>Arachnida</taxon>
        <taxon>Araneae</taxon>
        <taxon>Araneomorphae</taxon>
        <taxon>Entelegynae</taxon>
        <taxon>Araneoidea</taxon>
        <taxon>Araneidae</taxon>
        <taxon>Araneus</taxon>
    </lineage>
</organism>
<feature type="region of interest" description="Disordered" evidence="1">
    <location>
        <begin position="1"/>
        <end position="35"/>
    </location>
</feature>
<evidence type="ECO:0000256" key="1">
    <source>
        <dbReference type="SAM" id="MobiDB-lite"/>
    </source>
</evidence>